<dbReference type="RefSeq" id="WP_092374687.1">
    <property type="nucleotide sequence ID" value="NZ_FORX01000008.1"/>
</dbReference>
<sequence length="155" mass="16251">MSIAPLAALGIAKTAFSIIGSLADAMKRPGPESTGSAMTAAPAQESLWHQIGKEVDPGSMTRDELAKVSSMLYDNGLISLRDHATMSFDPSFAGSSNLLTAADGSGRVDWMAEFQARLAKHKADGDSSSVAQDERVLDILSRLQAGSKGVTSIRV</sequence>
<accession>A0A1I3UU52</accession>
<dbReference type="Proteomes" id="UP000198635">
    <property type="component" value="Unassembled WGS sequence"/>
</dbReference>
<gene>
    <name evidence="1" type="ORF">SAMN04488082_10886</name>
</gene>
<evidence type="ECO:0000313" key="1">
    <source>
        <dbReference type="EMBL" id="SFJ85401.1"/>
    </source>
</evidence>
<dbReference type="AlphaFoldDB" id="A0A1I3UU52"/>
<organism evidence="1 2">
    <name type="scientific">Desulfomicrobium apsheronum</name>
    <dbReference type="NCBI Taxonomy" id="52560"/>
    <lineage>
        <taxon>Bacteria</taxon>
        <taxon>Pseudomonadati</taxon>
        <taxon>Thermodesulfobacteriota</taxon>
        <taxon>Desulfovibrionia</taxon>
        <taxon>Desulfovibrionales</taxon>
        <taxon>Desulfomicrobiaceae</taxon>
        <taxon>Desulfomicrobium</taxon>
    </lineage>
</organism>
<evidence type="ECO:0000313" key="2">
    <source>
        <dbReference type="Proteomes" id="UP000198635"/>
    </source>
</evidence>
<name>A0A1I3UU52_9BACT</name>
<protein>
    <submittedName>
        <fullName evidence="1">Uncharacterized protein</fullName>
    </submittedName>
</protein>
<dbReference type="EMBL" id="FORX01000008">
    <property type="protein sequence ID" value="SFJ85401.1"/>
    <property type="molecule type" value="Genomic_DNA"/>
</dbReference>
<reference evidence="2" key="1">
    <citation type="submission" date="2016-10" db="EMBL/GenBank/DDBJ databases">
        <authorList>
            <person name="Varghese N."/>
            <person name="Submissions S."/>
        </authorList>
    </citation>
    <scope>NUCLEOTIDE SEQUENCE [LARGE SCALE GENOMIC DNA]</scope>
    <source>
        <strain evidence="2">DSM 5918</strain>
    </source>
</reference>
<dbReference type="OrthoDB" id="5471065at2"/>
<keyword evidence="2" id="KW-1185">Reference proteome</keyword>
<proteinExistence type="predicted"/>